<dbReference type="EMBL" id="CABVHJ010000003">
    <property type="protein sequence ID" value="VVM56943.1"/>
    <property type="molecule type" value="Genomic_DNA"/>
</dbReference>
<name>A0A5E6QME9_PSEFL</name>
<reference evidence="1 2" key="1">
    <citation type="submission" date="2019-09" db="EMBL/GenBank/DDBJ databases">
        <authorList>
            <person name="Chandra G."/>
            <person name="Truman W A."/>
        </authorList>
    </citation>
    <scope>NUCLEOTIDE SEQUENCE [LARGE SCALE GENOMIC DNA]</scope>
    <source>
        <strain evidence="1">PS655</strain>
    </source>
</reference>
<organism evidence="1 2">
    <name type="scientific">Pseudomonas fluorescens</name>
    <dbReference type="NCBI Taxonomy" id="294"/>
    <lineage>
        <taxon>Bacteria</taxon>
        <taxon>Pseudomonadati</taxon>
        <taxon>Pseudomonadota</taxon>
        <taxon>Gammaproteobacteria</taxon>
        <taxon>Pseudomonadales</taxon>
        <taxon>Pseudomonadaceae</taxon>
        <taxon>Pseudomonas</taxon>
    </lineage>
</organism>
<dbReference type="AlphaFoldDB" id="A0A5E6QME9"/>
<gene>
    <name evidence="1" type="ORF">PS655_01079</name>
</gene>
<sequence>MLKNPYLNEAFEPNLMWFVGVLDVYDREETRGAELEIYNPNVSADRELLIKRYCLNLPYLTYRHKLVLVESLEEKLRNPKYDFQLLFEIDPYEAASWPREEWDALENPRGFFQDIYRFAMEVWEHDLAKAASEDRSTW</sequence>
<dbReference type="Proteomes" id="UP000327167">
    <property type="component" value="Unassembled WGS sequence"/>
</dbReference>
<evidence type="ECO:0000313" key="1">
    <source>
        <dbReference type="EMBL" id="VVM56943.1"/>
    </source>
</evidence>
<proteinExistence type="predicted"/>
<dbReference type="RefSeq" id="WP_191629871.1">
    <property type="nucleotide sequence ID" value="NZ_CABVHJ010000003.1"/>
</dbReference>
<evidence type="ECO:0000313" key="2">
    <source>
        <dbReference type="Proteomes" id="UP000327167"/>
    </source>
</evidence>
<protein>
    <submittedName>
        <fullName evidence="1">Uncharacterized protein</fullName>
    </submittedName>
</protein>
<accession>A0A5E6QME9</accession>